<reference evidence="2 3" key="1">
    <citation type="submission" date="2020-01" db="EMBL/GenBank/DDBJ databases">
        <authorList>
            <consortium name="DOE Joint Genome Institute"/>
            <person name="Haridas S."/>
            <person name="Albert R."/>
            <person name="Binder M."/>
            <person name="Bloem J."/>
            <person name="Labutti K."/>
            <person name="Salamov A."/>
            <person name="Andreopoulos B."/>
            <person name="Baker S.E."/>
            <person name="Barry K."/>
            <person name="Bills G."/>
            <person name="Bluhm B.H."/>
            <person name="Cannon C."/>
            <person name="Castanera R."/>
            <person name="Culley D.E."/>
            <person name="Daum C."/>
            <person name="Ezra D."/>
            <person name="Gonzalez J.B."/>
            <person name="Henrissat B."/>
            <person name="Kuo A."/>
            <person name="Liang C."/>
            <person name="Lipzen A."/>
            <person name="Lutzoni F."/>
            <person name="Magnuson J."/>
            <person name="Mondo S."/>
            <person name="Nolan M."/>
            <person name="Ohm R."/>
            <person name="Pangilinan J."/>
            <person name="Park H.-J.H."/>
            <person name="Ramirez L."/>
            <person name="Alfaro M."/>
            <person name="Sun H."/>
            <person name="Tritt A."/>
            <person name="Yoshinaga Y."/>
            <person name="Zwiers L.-H.L."/>
            <person name="Turgeon B.G."/>
            <person name="Goodwin S.B."/>
            <person name="Spatafora J.W."/>
            <person name="Crous P.W."/>
            <person name="Grigoriev I.V."/>
        </authorList>
    </citation>
    <scope>NUCLEOTIDE SEQUENCE [LARGE SCALE GENOMIC DNA]</scope>
    <source>
        <strain evidence="2 3">CBS 611.86</strain>
    </source>
</reference>
<keyword evidence="3" id="KW-1185">Reference proteome</keyword>
<evidence type="ECO:0000313" key="3">
    <source>
        <dbReference type="Proteomes" id="UP000481861"/>
    </source>
</evidence>
<protein>
    <submittedName>
        <fullName evidence="2">Uncharacterized protein</fullName>
    </submittedName>
</protein>
<evidence type="ECO:0000256" key="1">
    <source>
        <dbReference type="SAM" id="MobiDB-lite"/>
    </source>
</evidence>
<feature type="region of interest" description="Disordered" evidence="1">
    <location>
        <begin position="1"/>
        <end position="33"/>
    </location>
</feature>
<gene>
    <name evidence="2" type="ORF">BDV95DRAFT_557752</name>
</gene>
<comment type="caution">
    <text evidence="2">The sequence shown here is derived from an EMBL/GenBank/DDBJ whole genome shotgun (WGS) entry which is preliminary data.</text>
</comment>
<proteinExistence type="predicted"/>
<organism evidence="2 3">
    <name type="scientific">Massariosphaeria phaeospora</name>
    <dbReference type="NCBI Taxonomy" id="100035"/>
    <lineage>
        <taxon>Eukaryota</taxon>
        <taxon>Fungi</taxon>
        <taxon>Dikarya</taxon>
        <taxon>Ascomycota</taxon>
        <taxon>Pezizomycotina</taxon>
        <taxon>Dothideomycetes</taxon>
        <taxon>Pleosporomycetidae</taxon>
        <taxon>Pleosporales</taxon>
        <taxon>Pleosporales incertae sedis</taxon>
        <taxon>Massariosphaeria</taxon>
    </lineage>
</organism>
<dbReference type="AlphaFoldDB" id="A0A7C8IFT3"/>
<name>A0A7C8IFT3_9PLEO</name>
<feature type="compositionally biased region" description="Polar residues" evidence="1">
    <location>
        <begin position="1"/>
        <end position="20"/>
    </location>
</feature>
<dbReference type="EMBL" id="JAADJZ010000001">
    <property type="protein sequence ID" value="KAF2878549.1"/>
    <property type="molecule type" value="Genomic_DNA"/>
</dbReference>
<dbReference type="Proteomes" id="UP000481861">
    <property type="component" value="Unassembled WGS sequence"/>
</dbReference>
<evidence type="ECO:0000313" key="2">
    <source>
        <dbReference type="EMBL" id="KAF2878549.1"/>
    </source>
</evidence>
<sequence length="242" mass="27051">MFAQQKSATSPTKHNMQNTIAPPHKRNGPNGWDFEDLRGISAPPNNLRYAPWTHCAIDPLADDTTDQPVQNPTTLILGQLAAIADEHKGSGVVVDEDSLVVVGCYKVYAVADSRAQETDADILRILDDVDAKERGMAALEAVAESEREADHAAHVDALKQEVVEIHKEEKVLRGRRLDQRPVRIARHDPPVFAISKKMNGAALGRFAKRYDELWAEHVQRHGYDLDLEDEDLPLWREPEFGV</sequence>
<accession>A0A7C8IFT3</accession>